<organism evidence="1 2">
    <name type="scientific">Streptomyces endophyticus</name>
    <dbReference type="NCBI Taxonomy" id="714166"/>
    <lineage>
        <taxon>Bacteria</taxon>
        <taxon>Bacillati</taxon>
        <taxon>Actinomycetota</taxon>
        <taxon>Actinomycetes</taxon>
        <taxon>Kitasatosporales</taxon>
        <taxon>Streptomycetaceae</taxon>
        <taxon>Streptomyces</taxon>
    </lineage>
</organism>
<evidence type="ECO:0000313" key="1">
    <source>
        <dbReference type="EMBL" id="MEB8340879.1"/>
    </source>
</evidence>
<gene>
    <name evidence="1" type="ORF">OKJ99_25595</name>
</gene>
<dbReference type="EMBL" id="JAOZYC010000137">
    <property type="protein sequence ID" value="MEB8340879.1"/>
    <property type="molecule type" value="Genomic_DNA"/>
</dbReference>
<dbReference type="Proteomes" id="UP001354931">
    <property type="component" value="Unassembled WGS sequence"/>
</dbReference>
<name>A0ABU6FAL5_9ACTN</name>
<sequence length="73" mass="7077">MNAAVTVRISDLKALGGVRDLGAFGEFGDGDALIAILSLDNVVGAVPVDLCLGGGDSSMDEGAGAVEVGGGRS</sequence>
<protein>
    <submittedName>
        <fullName evidence="1">Uncharacterized protein</fullName>
    </submittedName>
</protein>
<dbReference type="RefSeq" id="WP_326019865.1">
    <property type="nucleotide sequence ID" value="NZ_JAOZYC010000137.1"/>
</dbReference>
<accession>A0ABU6FAL5</accession>
<comment type="caution">
    <text evidence="1">The sequence shown here is derived from an EMBL/GenBank/DDBJ whole genome shotgun (WGS) entry which is preliminary data.</text>
</comment>
<proteinExistence type="predicted"/>
<reference evidence="1 2" key="1">
    <citation type="submission" date="2022-10" db="EMBL/GenBank/DDBJ databases">
        <authorList>
            <person name="Xie J."/>
            <person name="Shen N."/>
        </authorList>
    </citation>
    <scope>NUCLEOTIDE SEQUENCE [LARGE SCALE GENOMIC DNA]</scope>
    <source>
        <strain evidence="1 2">YIM65594</strain>
    </source>
</reference>
<keyword evidence="2" id="KW-1185">Reference proteome</keyword>
<evidence type="ECO:0000313" key="2">
    <source>
        <dbReference type="Proteomes" id="UP001354931"/>
    </source>
</evidence>